<name>A0AAE9GAG4_9CAUD</name>
<sequence length="112" mass="12711">MGWHRKCFRLVPGNTNSASTAPPTYKLMHVRRGEIGAEDSNLKRRRVRGVTVDIPLRCLPGKPRARFFYRPAHAGRLSRPLGRLPQAVGWHPSARDRPVASRRPLATRRAQL</sequence>
<evidence type="ECO:0000313" key="2">
    <source>
        <dbReference type="EMBL" id="UNY41713.1"/>
    </source>
</evidence>
<organism evidence="2 3">
    <name type="scientific">Burkholderia phage Musica</name>
    <dbReference type="NCBI Taxonomy" id="2924903"/>
    <lineage>
        <taxon>Viruses</taxon>
        <taxon>Duplodnaviria</taxon>
        <taxon>Heunggongvirae</taxon>
        <taxon>Uroviricota</taxon>
        <taxon>Caudoviricetes</taxon>
        <taxon>Peduoviridae</taxon>
        <taxon>Kayeltresvirus</taxon>
        <taxon>Kayeltresvirus musica</taxon>
    </lineage>
</organism>
<dbReference type="Proteomes" id="UP000831589">
    <property type="component" value="Segment"/>
</dbReference>
<gene>
    <name evidence="2" type="ORF">CPT_Musica_054</name>
</gene>
<dbReference type="EMBL" id="OM638608">
    <property type="protein sequence ID" value="UNY41713.1"/>
    <property type="molecule type" value="Genomic_DNA"/>
</dbReference>
<evidence type="ECO:0000313" key="3">
    <source>
        <dbReference type="Proteomes" id="UP000831589"/>
    </source>
</evidence>
<accession>A0AAE9GAG4</accession>
<evidence type="ECO:0000256" key="1">
    <source>
        <dbReference type="SAM" id="MobiDB-lite"/>
    </source>
</evidence>
<reference evidence="2" key="1">
    <citation type="submission" date="2022-02" db="EMBL/GenBank/DDBJ databases">
        <title>Complete genome sequence of Burkholderia cenocepacia phage Musica.</title>
        <authorList>
            <person name="Le T."/>
            <person name="Yao G."/>
            <person name="Liu M."/>
            <person name="Gonzalez C."/>
        </authorList>
    </citation>
    <scope>NUCLEOTIDE SEQUENCE</scope>
</reference>
<proteinExistence type="predicted"/>
<feature type="region of interest" description="Disordered" evidence="1">
    <location>
        <begin position="88"/>
        <end position="112"/>
    </location>
</feature>
<protein>
    <submittedName>
        <fullName evidence="2">Uncharacterized protein</fullName>
    </submittedName>
</protein>
<keyword evidence="3" id="KW-1185">Reference proteome</keyword>